<feature type="region of interest" description="Disordered" evidence="1">
    <location>
        <begin position="1"/>
        <end position="40"/>
    </location>
</feature>
<evidence type="ECO:0000313" key="4">
    <source>
        <dbReference type="Proteomes" id="UP001146351"/>
    </source>
</evidence>
<proteinExistence type="predicted"/>
<gene>
    <name evidence="3" type="ORF">N7492_008669</name>
</gene>
<feature type="region of interest" description="Disordered" evidence="1">
    <location>
        <begin position="473"/>
        <end position="495"/>
    </location>
</feature>
<comment type="caution">
    <text evidence="3">The sequence shown here is derived from an EMBL/GenBank/DDBJ whole genome shotgun (WGS) entry which is preliminary data.</text>
</comment>
<organism evidence="3 4">
    <name type="scientific">Penicillium capsulatum</name>
    <dbReference type="NCBI Taxonomy" id="69766"/>
    <lineage>
        <taxon>Eukaryota</taxon>
        <taxon>Fungi</taxon>
        <taxon>Dikarya</taxon>
        <taxon>Ascomycota</taxon>
        <taxon>Pezizomycotina</taxon>
        <taxon>Eurotiomycetes</taxon>
        <taxon>Eurotiomycetidae</taxon>
        <taxon>Eurotiales</taxon>
        <taxon>Aspergillaceae</taxon>
        <taxon>Penicillium</taxon>
    </lineage>
</organism>
<sequence length="672" mass="73153">MDDDEYSDLQPQATNNEVAVNQGDNMTEQLPAGPTDSHVISQLEPDEKGLAQQTSESADLTDLGWSNPADCIEEPLIVGLANEDLWMLIRRFDKQVYNVKAVSEAPLQNLDLTRADDDEFSPDKLRATMERFYTIVVIALTSSLKHVARIRSWKEPRRTAIFCAVYFLAWLLDILVPTIIASMVALIMYPPCRPLMFPPAPVALVDKDTGGIQKPKAGVLGSHDSITGAPERFKGEAVEQEASNLVASVASVAVGSAVGKHDPGVPDDAPLEGAVPDAMDIVSETADAHTAAQGMDASDTHDKTRQPMKQSVMAGANLLMQAINDVTDTFEKFGNALSATPPFPRLRPRLRLASILCPLGLASTLMSSYLFMKGVGLLVGVAFFGDPVIREGIGYLNRKYPHWQRALQLQNSLLKGIPTNAQLTLTLLRMGEANASPLPPPPISHEKAPSQPASLHHEELTLGATREEIEQATAAEPHTPDAEPNSQAEKPHRKTLRSRIVGVFRGTTATGIESKRGIDRMRAATGSRHAKTRVGVLRRKGMLSTPIGPVHFDARYKGKRGAVVIDSSKEPAILYFTTDVPESGELQLESRKPGSVLFTMPVSDIQEMRKVGGMGWKGKLVVGWAIGGKEVVDSLLLVGKELHQSYQLTAMGTRNQLFNRLIAMDGQVWEHC</sequence>
<dbReference type="PANTHER" id="PTHR38694:SF1">
    <property type="entry name" value="PEROXIN DOMAIN-CONTAINING PROTEIN"/>
    <property type="match status" value="1"/>
</dbReference>
<reference evidence="3" key="2">
    <citation type="journal article" date="2023" name="IMA Fungus">
        <title>Comparative genomic study of the Penicillium genus elucidates a diverse pangenome and 15 lateral gene transfer events.</title>
        <authorList>
            <person name="Petersen C."/>
            <person name="Sorensen T."/>
            <person name="Nielsen M.R."/>
            <person name="Sondergaard T.E."/>
            <person name="Sorensen J.L."/>
            <person name="Fitzpatrick D.A."/>
            <person name="Frisvad J.C."/>
            <person name="Nielsen K.L."/>
        </authorList>
    </citation>
    <scope>NUCLEOTIDE SEQUENCE</scope>
    <source>
        <strain evidence="3">IBT 21917</strain>
    </source>
</reference>
<accession>A0A9W9HR61</accession>
<feature type="transmembrane region" description="Helical" evidence="2">
    <location>
        <begin position="160"/>
        <end position="189"/>
    </location>
</feature>
<evidence type="ECO:0000313" key="3">
    <source>
        <dbReference type="EMBL" id="KAJ5155866.1"/>
    </source>
</evidence>
<dbReference type="OrthoDB" id="1708389at2759"/>
<keyword evidence="4" id="KW-1185">Reference proteome</keyword>
<feature type="region of interest" description="Disordered" evidence="1">
    <location>
        <begin position="432"/>
        <end position="455"/>
    </location>
</feature>
<evidence type="ECO:0000256" key="1">
    <source>
        <dbReference type="SAM" id="MobiDB-lite"/>
    </source>
</evidence>
<keyword evidence="2" id="KW-1133">Transmembrane helix</keyword>
<dbReference type="Pfam" id="PF11696">
    <property type="entry name" value="DUF3292"/>
    <property type="match status" value="1"/>
</dbReference>
<dbReference type="PANTHER" id="PTHR38694">
    <property type="entry name" value="CONSERVED EXPRESSED PROTEIN"/>
    <property type="match status" value="1"/>
</dbReference>
<dbReference type="AlphaFoldDB" id="A0A9W9HR61"/>
<keyword evidence="2" id="KW-0472">Membrane</keyword>
<keyword evidence="2" id="KW-0812">Transmembrane</keyword>
<feature type="compositionally biased region" description="Polar residues" evidence="1">
    <location>
        <begin position="9"/>
        <end position="28"/>
    </location>
</feature>
<protein>
    <submittedName>
        <fullName evidence="3">Uncharacterized protein</fullName>
    </submittedName>
</protein>
<name>A0A9W9HR61_9EURO</name>
<dbReference type="InterPro" id="IPR021709">
    <property type="entry name" value="DUF3292"/>
</dbReference>
<dbReference type="EMBL" id="JAPQKO010000006">
    <property type="protein sequence ID" value="KAJ5155866.1"/>
    <property type="molecule type" value="Genomic_DNA"/>
</dbReference>
<evidence type="ECO:0000256" key="2">
    <source>
        <dbReference type="SAM" id="Phobius"/>
    </source>
</evidence>
<dbReference type="Proteomes" id="UP001146351">
    <property type="component" value="Unassembled WGS sequence"/>
</dbReference>
<reference evidence="3" key="1">
    <citation type="submission" date="2022-11" db="EMBL/GenBank/DDBJ databases">
        <authorList>
            <person name="Petersen C."/>
        </authorList>
    </citation>
    <scope>NUCLEOTIDE SEQUENCE</scope>
    <source>
        <strain evidence="3">IBT 21917</strain>
    </source>
</reference>